<name>A0A101I1X4_UNCT6</name>
<dbReference type="CDD" id="cd02222">
    <property type="entry name" value="cupin_TM1459-like"/>
    <property type="match status" value="1"/>
</dbReference>
<dbReference type="AlphaFoldDB" id="A0A101I1X4"/>
<evidence type="ECO:0000313" key="3">
    <source>
        <dbReference type="EMBL" id="KUK87228.1"/>
    </source>
</evidence>
<feature type="domain" description="Cupin type-2" evidence="2">
    <location>
        <begin position="41"/>
        <end position="108"/>
    </location>
</feature>
<accession>A0A101I1X4</accession>
<dbReference type="InterPro" id="IPR013096">
    <property type="entry name" value="Cupin_2"/>
</dbReference>
<gene>
    <name evidence="3" type="ORF">XE03_0836</name>
</gene>
<dbReference type="PANTHER" id="PTHR35848">
    <property type="entry name" value="OXALATE-BINDING PROTEIN"/>
    <property type="match status" value="1"/>
</dbReference>
<dbReference type="EMBL" id="LGGX01000006">
    <property type="protein sequence ID" value="KUK87228.1"/>
    <property type="molecule type" value="Genomic_DNA"/>
</dbReference>
<dbReference type="Pfam" id="PF07883">
    <property type="entry name" value="Cupin_2"/>
    <property type="match status" value="1"/>
</dbReference>
<dbReference type="InterPro" id="IPR011051">
    <property type="entry name" value="RmlC_Cupin_sf"/>
</dbReference>
<protein>
    <recommendedName>
        <fullName evidence="2">Cupin type-2 domain-containing protein</fullName>
    </recommendedName>
</protein>
<dbReference type="PANTHER" id="PTHR35848:SF6">
    <property type="entry name" value="CUPIN TYPE-2 DOMAIN-CONTAINING PROTEIN"/>
    <property type="match status" value="1"/>
</dbReference>
<proteinExistence type="predicted"/>
<sequence>MKINNIKNVKKEKVLDEGVKDVEKQIPIGIAEGSNRIIMRLFTVKPGGHSPLHTHDYEHLVKVESGKGIVVFSGGEREINVGDFVYVEPNEIHQFKNPFDEELKFICVIPKR</sequence>
<dbReference type="GO" id="GO:0046872">
    <property type="term" value="F:metal ion binding"/>
    <property type="evidence" value="ECO:0007669"/>
    <property type="project" value="UniProtKB-KW"/>
</dbReference>
<keyword evidence="1" id="KW-0479">Metal-binding</keyword>
<dbReference type="Proteomes" id="UP000053467">
    <property type="component" value="Unassembled WGS sequence"/>
</dbReference>
<comment type="caution">
    <text evidence="3">The sequence shown here is derived from an EMBL/GenBank/DDBJ whole genome shotgun (WGS) entry which is preliminary data.</text>
</comment>
<evidence type="ECO:0000313" key="4">
    <source>
        <dbReference type="Proteomes" id="UP000053467"/>
    </source>
</evidence>
<dbReference type="SUPFAM" id="SSF51182">
    <property type="entry name" value="RmlC-like cupins"/>
    <property type="match status" value="1"/>
</dbReference>
<evidence type="ECO:0000256" key="1">
    <source>
        <dbReference type="ARBA" id="ARBA00022723"/>
    </source>
</evidence>
<dbReference type="Gene3D" id="2.60.120.10">
    <property type="entry name" value="Jelly Rolls"/>
    <property type="match status" value="1"/>
</dbReference>
<evidence type="ECO:0000259" key="2">
    <source>
        <dbReference type="Pfam" id="PF07883"/>
    </source>
</evidence>
<organism evidence="3 4">
    <name type="scientific">candidate division TA06 bacterium 34_109</name>
    <dbReference type="NCBI Taxonomy" id="1635277"/>
    <lineage>
        <taxon>Bacteria</taxon>
        <taxon>Bacteria division TA06</taxon>
    </lineage>
</organism>
<dbReference type="InterPro" id="IPR014710">
    <property type="entry name" value="RmlC-like_jellyroll"/>
</dbReference>
<dbReference type="InterPro" id="IPR051610">
    <property type="entry name" value="GPI/OXD"/>
</dbReference>
<reference evidence="4" key="1">
    <citation type="journal article" date="2015" name="MBio">
        <title>Genome-Resolved Metagenomic Analysis Reveals Roles for Candidate Phyla and Other Microbial Community Members in Biogeochemical Transformations in Oil Reservoirs.</title>
        <authorList>
            <person name="Hu P."/>
            <person name="Tom L."/>
            <person name="Singh A."/>
            <person name="Thomas B.C."/>
            <person name="Baker B.J."/>
            <person name="Piceno Y.M."/>
            <person name="Andersen G.L."/>
            <person name="Banfield J.F."/>
        </authorList>
    </citation>
    <scope>NUCLEOTIDE SEQUENCE [LARGE SCALE GENOMIC DNA]</scope>
</reference>